<reference evidence="3 4" key="1">
    <citation type="submission" date="2017-11" db="EMBL/GenBank/DDBJ databases">
        <title>Genomic Encyclopedia of Archaeal and Bacterial Type Strains, Phase II (KMG-II): From Individual Species to Whole Genera.</title>
        <authorList>
            <person name="Goeker M."/>
        </authorList>
    </citation>
    <scope>NUCLEOTIDE SEQUENCE [LARGE SCALE GENOMIC DNA]</scope>
    <source>
        <strain evidence="3 4">DSM 11115</strain>
    </source>
</reference>
<evidence type="ECO:0000313" key="3">
    <source>
        <dbReference type="EMBL" id="PJJ53187.1"/>
    </source>
</evidence>
<accession>A0A2M9B5H9</accession>
<comment type="caution">
    <text evidence="3">The sequence shown here is derived from an EMBL/GenBank/DDBJ whole genome shotgun (WGS) entry which is preliminary data.</text>
</comment>
<evidence type="ECO:0000313" key="4">
    <source>
        <dbReference type="Proteomes" id="UP000228535"/>
    </source>
</evidence>
<proteinExistence type="predicted"/>
<evidence type="ECO:0000256" key="1">
    <source>
        <dbReference type="SAM" id="MobiDB-lite"/>
    </source>
</evidence>
<dbReference type="RefSeq" id="WP_100338081.1">
    <property type="nucleotide sequence ID" value="NZ_PGFA01000003.1"/>
</dbReference>
<gene>
    <name evidence="3" type="ORF">CLV45_3845</name>
</gene>
<feature type="signal peptide" evidence="2">
    <location>
        <begin position="1"/>
        <end position="23"/>
    </location>
</feature>
<keyword evidence="2" id="KW-0732">Signal</keyword>
<feature type="compositionally biased region" description="Pro residues" evidence="1">
    <location>
        <begin position="192"/>
        <end position="202"/>
    </location>
</feature>
<protein>
    <submittedName>
        <fullName evidence="3">Beta-propeller uncharacterized protein DUF5122</fullName>
    </submittedName>
</protein>
<keyword evidence="4" id="KW-1185">Reference proteome</keyword>
<dbReference type="AlphaFoldDB" id="A0A2M9B5H9"/>
<dbReference type="InterPro" id="IPR013431">
    <property type="entry name" value="Delta_60_rpt"/>
</dbReference>
<evidence type="ECO:0000256" key="2">
    <source>
        <dbReference type="SAM" id="SignalP"/>
    </source>
</evidence>
<organism evidence="3 4">
    <name type="scientific">Hymenobacter chitinivorans DSM 11115</name>
    <dbReference type="NCBI Taxonomy" id="1121954"/>
    <lineage>
        <taxon>Bacteria</taxon>
        <taxon>Pseudomonadati</taxon>
        <taxon>Bacteroidota</taxon>
        <taxon>Cytophagia</taxon>
        <taxon>Cytophagales</taxon>
        <taxon>Hymenobacteraceae</taxon>
        <taxon>Hymenobacter</taxon>
    </lineage>
</organism>
<dbReference type="Pfam" id="PF17164">
    <property type="entry name" value="DUF5122"/>
    <property type="match status" value="2"/>
</dbReference>
<feature type="region of interest" description="Disordered" evidence="1">
    <location>
        <begin position="177"/>
        <end position="202"/>
    </location>
</feature>
<name>A0A2M9B5H9_9BACT</name>
<dbReference type="Proteomes" id="UP000228535">
    <property type="component" value="Unassembled WGS sequence"/>
</dbReference>
<dbReference type="EMBL" id="PGFA01000003">
    <property type="protein sequence ID" value="PJJ53187.1"/>
    <property type="molecule type" value="Genomic_DNA"/>
</dbReference>
<dbReference type="OrthoDB" id="9805017at2"/>
<feature type="chain" id="PRO_5014683174" evidence="2">
    <location>
        <begin position="24"/>
        <end position="202"/>
    </location>
</feature>
<sequence>MKRFIRITALLVTGLSYYLPAPAQTLDPSFAAVELEKTGIIEDALLQADGKYVVGGTFTRLNGTAAKGLARLNANGTLDATFRTTGADAEVTQVTLQDNGRIVVGGNFTTVDGRSSALVAGLLADGSADASFTTTASYTTSTSSTPVLSLAPLPDGSLLVGAARLRSTVLRGYCTGSRRRASPMRPTTRPWPADPLFPAPLL</sequence>
<dbReference type="Gene3D" id="2.80.10.50">
    <property type="match status" value="1"/>
</dbReference>